<gene>
    <name evidence="2" type="ORF">HINF_LOCUS27840</name>
    <name evidence="3" type="ORF">HINF_LOCUS47414</name>
</gene>
<feature type="region of interest" description="Disordered" evidence="1">
    <location>
        <begin position="157"/>
        <end position="210"/>
    </location>
</feature>
<dbReference type="PANTHER" id="PTHR15725">
    <property type="entry name" value="ZN-FINGER, C-X8-C-X5-C-X3-H TYPE-CONTAINING"/>
    <property type="match status" value="1"/>
</dbReference>
<reference evidence="2" key="1">
    <citation type="submission" date="2023-06" db="EMBL/GenBank/DDBJ databases">
        <authorList>
            <person name="Kurt Z."/>
        </authorList>
    </citation>
    <scope>NUCLEOTIDE SEQUENCE</scope>
</reference>
<evidence type="ECO:0000313" key="4">
    <source>
        <dbReference type="Proteomes" id="UP001642409"/>
    </source>
</evidence>
<protein>
    <submittedName>
        <fullName evidence="2">RT/endonuclease</fullName>
    </submittedName>
</protein>
<feature type="compositionally biased region" description="Polar residues" evidence="1">
    <location>
        <begin position="157"/>
        <end position="166"/>
    </location>
</feature>
<dbReference type="EMBL" id="CAXDID020000213">
    <property type="protein sequence ID" value="CAL6057246.1"/>
    <property type="molecule type" value="Genomic_DNA"/>
</dbReference>
<feature type="region of interest" description="Disordered" evidence="1">
    <location>
        <begin position="353"/>
        <end position="388"/>
    </location>
</feature>
<dbReference type="PANTHER" id="PTHR15725:SF14">
    <property type="entry name" value="ZINC FINGER CCCH DOMAIN-CONTAINING PROTEIN 11A"/>
    <property type="match status" value="1"/>
</dbReference>
<evidence type="ECO:0000256" key="1">
    <source>
        <dbReference type="SAM" id="MobiDB-lite"/>
    </source>
</evidence>
<feature type="compositionally biased region" description="Polar residues" evidence="1">
    <location>
        <begin position="225"/>
        <end position="234"/>
    </location>
</feature>
<keyword evidence="4" id="KW-1185">Reference proteome</keyword>
<feature type="region of interest" description="Disordered" evidence="1">
    <location>
        <begin position="225"/>
        <end position="253"/>
    </location>
</feature>
<organism evidence="2">
    <name type="scientific">Hexamita inflata</name>
    <dbReference type="NCBI Taxonomy" id="28002"/>
    <lineage>
        <taxon>Eukaryota</taxon>
        <taxon>Metamonada</taxon>
        <taxon>Diplomonadida</taxon>
        <taxon>Hexamitidae</taxon>
        <taxon>Hexamitinae</taxon>
        <taxon>Hexamita</taxon>
    </lineage>
</organism>
<feature type="compositionally biased region" description="Basic and acidic residues" evidence="1">
    <location>
        <begin position="2246"/>
        <end position="2257"/>
    </location>
</feature>
<evidence type="ECO:0000313" key="3">
    <source>
        <dbReference type="EMBL" id="CAL6057246.1"/>
    </source>
</evidence>
<comment type="caution">
    <text evidence="2">The sequence shown here is derived from an EMBL/GenBank/DDBJ whole genome shotgun (WGS) entry which is preliminary data.</text>
</comment>
<feature type="region of interest" description="Disordered" evidence="1">
    <location>
        <begin position="2233"/>
        <end position="2257"/>
    </location>
</feature>
<proteinExistence type="predicted"/>
<sequence length="2720" mass="318505">MFNLDIQEPQKQTLSEISHQRNDASGWDTKTDNTNNGENSIEQQIQALKMELLLTKPDSIIFNSLSVQEQELFKTFLLKSFEQYDKIKTAQEPTIQYSNRYNSIRYKEKLQLTIDLFIDTALTKFLTILNTEKFYPSKWTINDLNIFKDVEDSENSSFGSIGSLNPQKEEKASTSYSEQEEKSSDEETNQNMGKIHSGKMDFHEGNMPSDCKSVVKQNLVQGNQQMQTDNQSSPKLEVQDVDNKDETQKANSQETIKITFDNQSTAPKGFSHSDHFQNGIRQYENNNQLGEGQSQIVLEFYEIQDDQKADDFDLVNISKRLKGEKKKETQFERVQRLTGKQSDYDFNKYTIPIERTQQQNKQNTRSFSGIRPGSNDCKSKIPKQNQGSKTKHNLLNEAEHNNQQILQTQKNFQKFINSASSMAMTTRQDLTRGDTSAQGQLENNGNQVPNTNMSNALINEVQITVHNTAPETMFNLDIQEPQKQTLSEISHQRNDALEVDFSQIIIEENHQEFNVKINIGKDSNMLEFFLTKDTGNYSNDIWKKAMRGRKSILNTSHGHLLISTIPKSVNSFPIIVQVQVNENFDTLINNRKMSDDLMGILINALPQDNFNIINPQICQFGIEILPIEANIYNRVNRKENTTFAPFIYSQHWYLCIIDQNKLYICDSLNGFAQAQKILVQETEFSTILNNICEQHFGKRDADSRTIEAIQLGTIQTNDYDCGFVIFFLMLQIMQHHISTEKLSSIDNSSTHIQELRKRIVVFLSVYDRLKQINADQNQTQEKKTEEKKTEEKKTEEMKTEEKKTEEMKTEEKKTEKKKTEERKTQEKKTEEKKTGEKSPSKEGCHKTENNASQNTTYQQIAKEDLYGFNLEPIAEQSLKFRINNEFRYISIEDAKYVAIKNMREEEQRTGNIDQFDILKIEDSIKNAEEYVMDKNLVKNTIKMGVISSNFTNMCHKPEIFNFKLWLSNKNLYNDNKFTDLFGHLSVHQILKPCKFKIANKLTVAFHDPTLPFIFANTHMEFQNEQEKQVTESFEIQMKFIRQYDDIQPEVDRILQRFQYNAILLKTKQKEFSILYLNDLEDVTESIERNVVYTDMTYKSNSNVILTIRIPSKEIANQFKSLADEQKKNQQWLEEMKQIQGSKIQQVTSEQNTTEKIERMIPFDDTKIQIKWKDSFSEKEPTPYCPQELVSHLEILAIEHCCDAKMDILSDFRTDIQKQSQNIKFDYIQYNTLKQLIPKSPFFDQFTQKVRIKKEELSVTLGTKDNVYRSYAGNNTFSTQCEFNKVTIKGSGLFVQTCYKYAEESMNYLDSLLLKFNDNLANPIIAPLGLFNKITMEGNTCQMEMNLHNNQLIIKLELKNIFEHYKQNQGQSLSQEGDTTKSGKHQTVFEVVDQAQKVALVNPPQQKRQQKLPIDIDPKLFQMADLPITDHKLIHSLKDKLPYKQLSNESDNKQRRNLTQHPFDLKPQQDEGFTIINIPEYFQRHEPTQENINELTCLITKDTSSPKTFYDRKHLVMDWQYYGYLQTNNNFNQSYYCNYEQVFQRNREQNLIKISCPLNEELVKIDHNSQWYQAKVSFQNKQKKILTKDILIKNAFNQRWKNQPDIVIIFVIDCQGYIAINLQHCCKIESKFDQEILYFNSTNDQNIMIHIQELELQQLGFYKREKQMNTQVLLIQRRQEQMELLNSYNAQFSLSRQECEIRQLLLDNLQYDDPVWLLEINKKLKRIIIRDKEDCQTQFSAFALNQADTKWIEHNKIQNIQQFTSTIQFAIQTEQKCKYKVKDLVNHNMFSQTPFFEKAYLLPEFNQIHPLTTCQEVNILRVQDPRGSSVKIIDNKSPWARGTVFHKTNSVGCNILIKTCMDPQEKQPTSILIYAGALSGYTILDLHLVHEISYTISNNRIILDFKIQKEIEPSVQIAMDAKELKLLGFTYGRLQQDHQKQETMWNFDTERMQHSHTLLQNMKKIIEFRKQNTLDLIKTQIVSNQVNTNQVILNGMLIFECQICKEQHSLYDFINHMTNDNHARLTNSRMQITQSSFSETEAAAIMMQNRSFHDLEQIKEGIIFQCECGFRGVTPIEIHFHQIFKCQKSECSIHKVIENQFYSKEQPKTQQSIIPPQKTIDCQQQQEMDKPFARWTADNDPGKAPNTIPYTPQAQLIVAPKVVEKQSQDKCKERITALTKNAKYLTDNTHNEFQFAIFQDMVKTIDVKRPIEGFNRILSQFRLRQCVKQIENEERGHINNKSGNTEQKPKKIPDDKEKKTWKLKSKPECIMVEDIHEIPDVKITFDDEEKLNQTKQKKRKRFDEKTLATVKELIAEFKYRKALELLDSFIKKDENKGNVKVDPSEREKQLQKLFPLPKQTELKLNFRPYQKQFFTFTEKEIFDAICELDTTKACGPCGISNKYIKDMRYNNHFIKSLKALFEELFNNPTKMSEILPLFEFKIALIPKEDKISKRPVCIQNSFCNVLNTVILKRKDLLPRQFCKEQHLFDKNSMQQCKLDARKLSKNSVVMKIDIQNAFNETQLETLLYGMETQLVPMQTQLYLCGLIQAQNCREPLTTWFKETIQVPCVLAMQSSPYSRNYGRSIEQAVMLTIQLQKLVRTRKRMQFNSLIYSPNMDSQLTRRNVSRRQMITQLPLTALMSHQLKMTQDYTLPRNLFKQPTKFIHLQNNFLKGDQDDHKPQEYSQYPLFQKLTGHCVQRIMLKKQQKIIIKSTKQWPKHST</sequence>
<feature type="compositionally biased region" description="Basic and acidic residues" evidence="1">
    <location>
        <begin position="237"/>
        <end position="248"/>
    </location>
</feature>
<feature type="region of interest" description="Disordered" evidence="1">
    <location>
        <begin position="776"/>
        <end position="852"/>
    </location>
</feature>
<accession>A0AA86U2Z7</accession>
<feature type="compositionally biased region" description="Polar residues" evidence="1">
    <location>
        <begin position="355"/>
        <end position="367"/>
    </location>
</feature>
<dbReference type="Proteomes" id="UP001642409">
    <property type="component" value="Unassembled WGS sequence"/>
</dbReference>
<dbReference type="SUPFAM" id="SSF54001">
    <property type="entry name" value="Cysteine proteinases"/>
    <property type="match status" value="1"/>
</dbReference>
<dbReference type="EMBL" id="CATOUU010000674">
    <property type="protein sequence ID" value="CAI9940195.1"/>
    <property type="molecule type" value="Genomic_DNA"/>
</dbReference>
<dbReference type="InterPro" id="IPR038765">
    <property type="entry name" value="Papain-like_cys_pep_sf"/>
</dbReference>
<reference evidence="3 4" key="2">
    <citation type="submission" date="2024-07" db="EMBL/GenBank/DDBJ databases">
        <authorList>
            <person name="Akdeniz Z."/>
        </authorList>
    </citation>
    <scope>NUCLEOTIDE SEQUENCE [LARGE SCALE GENOMIC DNA]</scope>
</reference>
<feature type="region of interest" description="Disordered" evidence="1">
    <location>
        <begin position="1"/>
        <end position="37"/>
    </location>
</feature>
<feature type="region of interest" description="Disordered" evidence="1">
    <location>
        <begin position="424"/>
        <end position="449"/>
    </location>
</feature>
<evidence type="ECO:0000313" key="2">
    <source>
        <dbReference type="EMBL" id="CAI9940195.1"/>
    </source>
</evidence>
<name>A0AA86U2Z7_9EUKA</name>
<feature type="compositionally biased region" description="Basic and acidic residues" evidence="1">
    <location>
        <begin position="780"/>
        <end position="848"/>
    </location>
</feature>